<dbReference type="SUPFAM" id="SSF57667">
    <property type="entry name" value="beta-beta-alpha zinc fingers"/>
    <property type="match status" value="2"/>
</dbReference>
<comment type="caution">
    <text evidence="9">The sequence shown here is derived from an EMBL/GenBank/DDBJ whole genome shotgun (WGS) entry which is preliminary data.</text>
</comment>
<accession>A0ABP0FS89</accession>
<name>A0ABP0FS89_CLALP</name>
<evidence type="ECO:0000256" key="7">
    <source>
        <dbReference type="PROSITE-ProRule" id="PRU00042"/>
    </source>
</evidence>
<dbReference type="SMART" id="SM00355">
    <property type="entry name" value="ZnF_C2H2"/>
    <property type="match status" value="3"/>
</dbReference>
<comment type="subcellular location">
    <subcellularLocation>
        <location evidence="1">Nucleus</location>
    </subcellularLocation>
</comment>
<dbReference type="InterPro" id="IPR050331">
    <property type="entry name" value="Zinc_finger"/>
</dbReference>
<feature type="domain" description="C2H2-type" evidence="8">
    <location>
        <begin position="272"/>
        <end position="299"/>
    </location>
</feature>
<dbReference type="Proteomes" id="UP001642483">
    <property type="component" value="Unassembled WGS sequence"/>
</dbReference>
<proteinExistence type="predicted"/>
<keyword evidence="2" id="KW-0479">Metal-binding</keyword>
<reference evidence="9 10" key="1">
    <citation type="submission" date="2024-02" db="EMBL/GenBank/DDBJ databases">
        <authorList>
            <person name="Daric V."/>
            <person name="Darras S."/>
        </authorList>
    </citation>
    <scope>NUCLEOTIDE SEQUENCE [LARGE SCALE GENOMIC DNA]</scope>
</reference>
<protein>
    <recommendedName>
        <fullName evidence="8">C2H2-type domain-containing protein</fullName>
    </recommendedName>
</protein>
<keyword evidence="5" id="KW-0862">Zinc</keyword>
<dbReference type="Pfam" id="PF00096">
    <property type="entry name" value="zf-C2H2"/>
    <property type="match status" value="2"/>
</dbReference>
<dbReference type="PANTHER" id="PTHR16515:SF49">
    <property type="entry name" value="GASTRULA ZINC FINGER PROTEIN XLCGF49.1-LIKE-RELATED"/>
    <property type="match status" value="1"/>
</dbReference>
<dbReference type="Pfam" id="PF13894">
    <property type="entry name" value="zf-C2H2_4"/>
    <property type="match status" value="1"/>
</dbReference>
<dbReference type="EMBL" id="CAWYQH010000090">
    <property type="protein sequence ID" value="CAK8682506.1"/>
    <property type="molecule type" value="Genomic_DNA"/>
</dbReference>
<evidence type="ECO:0000256" key="5">
    <source>
        <dbReference type="ARBA" id="ARBA00022833"/>
    </source>
</evidence>
<sequence>MESVLWSYCFYRIVELGFILLQLFSVGVESPTMFKVDKSDTVNIIGSLLLDELRLFHQDCKVELTQVNEKLDRLINTICKLSSHLHEPFLISTETDTTLTTNNTLGGNLPETGNIPTNNNDNKSILPGSEINEHITVKEEIYDSEDFNIVGCAQVSSDGNKFENKNVVELSCDAVVRQLNDSSSREIAVDHHQSPGGSSVPVNSFVNVDIAENRNASPSQSCVVDTTTSHCNDLKSAKQDIKWPDLPQTNPKRRCSEKEVKKLRTKRCLKPFKCDVCGRLYSKPDSLKDHKMMHSNIKSHQCQVCGKLFSSNDRLERHVKRHSNIKPFQCNVCSKSFSQLGTFHSHLVATSHWS</sequence>
<organism evidence="9 10">
    <name type="scientific">Clavelina lepadiformis</name>
    <name type="common">Light-bulb sea squirt</name>
    <name type="synonym">Ascidia lepadiformis</name>
    <dbReference type="NCBI Taxonomy" id="159417"/>
    <lineage>
        <taxon>Eukaryota</taxon>
        <taxon>Metazoa</taxon>
        <taxon>Chordata</taxon>
        <taxon>Tunicata</taxon>
        <taxon>Ascidiacea</taxon>
        <taxon>Aplousobranchia</taxon>
        <taxon>Clavelinidae</taxon>
        <taxon>Clavelina</taxon>
    </lineage>
</organism>
<evidence type="ECO:0000313" key="10">
    <source>
        <dbReference type="Proteomes" id="UP001642483"/>
    </source>
</evidence>
<dbReference type="PANTHER" id="PTHR16515">
    <property type="entry name" value="PR DOMAIN ZINC FINGER PROTEIN"/>
    <property type="match status" value="1"/>
</dbReference>
<gene>
    <name evidence="9" type="ORF">CVLEPA_LOCUS13163</name>
</gene>
<evidence type="ECO:0000256" key="4">
    <source>
        <dbReference type="ARBA" id="ARBA00022771"/>
    </source>
</evidence>
<dbReference type="PROSITE" id="PS50157">
    <property type="entry name" value="ZINC_FINGER_C2H2_2"/>
    <property type="match status" value="3"/>
</dbReference>
<keyword evidence="4 7" id="KW-0863">Zinc-finger</keyword>
<evidence type="ECO:0000256" key="3">
    <source>
        <dbReference type="ARBA" id="ARBA00022737"/>
    </source>
</evidence>
<evidence type="ECO:0000256" key="2">
    <source>
        <dbReference type="ARBA" id="ARBA00022723"/>
    </source>
</evidence>
<dbReference type="PROSITE" id="PS00028">
    <property type="entry name" value="ZINC_FINGER_C2H2_1"/>
    <property type="match status" value="3"/>
</dbReference>
<dbReference type="InterPro" id="IPR036236">
    <property type="entry name" value="Znf_C2H2_sf"/>
</dbReference>
<feature type="domain" description="C2H2-type" evidence="8">
    <location>
        <begin position="300"/>
        <end position="327"/>
    </location>
</feature>
<keyword evidence="10" id="KW-1185">Reference proteome</keyword>
<feature type="domain" description="C2H2-type" evidence="8">
    <location>
        <begin position="328"/>
        <end position="354"/>
    </location>
</feature>
<evidence type="ECO:0000256" key="6">
    <source>
        <dbReference type="ARBA" id="ARBA00023242"/>
    </source>
</evidence>
<evidence type="ECO:0000313" key="9">
    <source>
        <dbReference type="EMBL" id="CAK8682506.1"/>
    </source>
</evidence>
<evidence type="ECO:0000256" key="1">
    <source>
        <dbReference type="ARBA" id="ARBA00004123"/>
    </source>
</evidence>
<keyword evidence="3" id="KW-0677">Repeat</keyword>
<dbReference type="Gene3D" id="3.30.160.60">
    <property type="entry name" value="Classic Zinc Finger"/>
    <property type="match status" value="3"/>
</dbReference>
<keyword evidence="6" id="KW-0539">Nucleus</keyword>
<evidence type="ECO:0000259" key="8">
    <source>
        <dbReference type="PROSITE" id="PS50157"/>
    </source>
</evidence>
<dbReference type="InterPro" id="IPR013087">
    <property type="entry name" value="Znf_C2H2_type"/>
</dbReference>